<protein>
    <submittedName>
        <fullName evidence="1">Uncharacterized protein</fullName>
    </submittedName>
</protein>
<dbReference type="AlphaFoldDB" id="A0A0A9D5B2"/>
<reference evidence="1" key="1">
    <citation type="submission" date="2014-09" db="EMBL/GenBank/DDBJ databases">
        <authorList>
            <person name="Magalhaes I.L.F."/>
            <person name="Oliveira U."/>
            <person name="Santos F.R."/>
            <person name="Vidigal T.H.D.A."/>
            <person name="Brescovit A.D."/>
            <person name="Santos A.J."/>
        </authorList>
    </citation>
    <scope>NUCLEOTIDE SEQUENCE</scope>
    <source>
        <tissue evidence="1">Shoot tissue taken approximately 20 cm above the soil surface</tissue>
    </source>
</reference>
<evidence type="ECO:0000313" key="1">
    <source>
        <dbReference type="EMBL" id="JAD78927.1"/>
    </source>
</evidence>
<sequence>MQCDDCALDPWFKMLNQHSFLKTCVPDCSVLFSLTEIANSLLNCFW</sequence>
<reference evidence="1" key="2">
    <citation type="journal article" date="2015" name="Data Brief">
        <title>Shoot transcriptome of the giant reed, Arundo donax.</title>
        <authorList>
            <person name="Barrero R.A."/>
            <person name="Guerrero F.D."/>
            <person name="Moolhuijzen P."/>
            <person name="Goolsby J.A."/>
            <person name="Tidwell J."/>
            <person name="Bellgard S.E."/>
            <person name="Bellgard M.I."/>
        </authorList>
    </citation>
    <scope>NUCLEOTIDE SEQUENCE</scope>
    <source>
        <tissue evidence="1">Shoot tissue taken approximately 20 cm above the soil surface</tissue>
    </source>
</reference>
<name>A0A0A9D5B2_ARUDO</name>
<dbReference type="EMBL" id="GBRH01218968">
    <property type="protein sequence ID" value="JAD78927.1"/>
    <property type="molecule type" value="Transcribed_RNA"/>
</dbReference>
<proteinExistence type="predicted"/>
<accession>A0A0A9D5B2</accession>
<organism evidence="1">
    <name type="scientific">Arundo donax</name>
    <name type="common">Giant reed</name>
    <name type="synonym">Donax arundinaceus</name>
    <dbReference type="NCBI Taxonomy" id="35708"/>
    <lineage>
        <taxon>Eukaryota</taxon>
        <taxon>Viridiplantae</taxon>
        <taxon>Streptophyta</taxon>
        <taxon>Embryophyta</taxon>
        <taxon>Tracheophyta</taxon>
        <taxon>Spermatophyta</taxon>
        <taxon>Magnoliopsida</taxon>
        <taxon>Liliopsida</taxon>
        <taxon>Poales</taxon>
        <taxon>Poaceae</taxon>
        <taxon>PACMAD clade</taxon>
        <taxon>Arundinoideae</taxon>
        <taxon>Arundineae</taxon>
        <taxon>Arundo</taxon>
    </lineage>
</organism>